<dbReference type="STRING" id="559295.C5DG32"/>
<dbReference type="OrthoDB" id="2553626at2759"/>
<feature type="region of interest" description="Disordered" evidence="1">
    <location>
        <begin position="1"/>
        <end position="87"/>
    </location>
</feature>
<dbReference type="InParanoid" id="C5DG32"/>
<evidence type="ECO:0000256" key="1">
    <source>
        <dbReference type="SAM" id="MobiDB-lite"/>
    </source>
</evidence>
<feature type="compositionally biased region" description="Polar residues" evidence="1">
    <location>
        <begin position="28"/>
        <end position="38"/>
    </location>
</feature>
<sequence>MSFDWLNVPGLSGSGNENIEAAEPPPSVSFNFGNSASEPPTERESHVTMPQRADRADAFHSQSSYDSASSSAKSQARPDNYMETKEDLQVPLSLSRTQLTREEVRTYLRWYGYIASRKHTKLIALDDVFHFMTNFPLGQDVKERIAHIFKTCKNALNIGQFFAILRLIARALTDGVLPTRKMIMKAAPVPKPKPILAAGNEEVYEEIDDSQDGPELKVDFDSFASLLLTGQKKKRMRRRITNDHKRSKRVRFTDKLVTFQDHVQSPENEQGTEDEEKSGDNEPLDLSLPMDQLLKKMAARKKNNSALVSEPPSQKVPESQEEKEVLEDMKESLNHFHQIHNVDSVSLGGVPAQVPSAGTPSANATAQIEPLKPTATGSANYLFRSSQQQPQSVNQEPLQPLKPTATGSANYLFRSSQQQATSQKPEHNSFNFMHAVSPDPSNNAMHRNNTTFQSPTPEIPQIRAPLAANFAGQPLHSSSQAPSNLNVPFSNQSFLPPPSSGFGISPQPTSQNNFSPNLSANNYFQNLLSSSPSPNASTLQLPQSASVGPYANAYSSNSKVAQDSNYLKPNLTGPSNPQYQINPNQYQRREYQSFTPSPVPTLPSYPQAPQNTYKSHDYLGDLRALQEHVDQLQNAYNR</sequence>
<dbReference type="GeneID" id="8295032"/>
<dbReference type="EMBL" id="CU928168">
    <property type="protein sequence ID" value="CAR22374.1"/>
    <property type="molecule type" value="Genomic_DNA"/>
</dbReference>
<keyword evidence="3" id="KW-1185">Reference proteome</keyword>
<dbReference type="OMA" id="YICLRTH"/>
<dbReference type="eggNOG" id="ENOG502QQ7A">
    <property type="taxonomic scope" value="Eukaryota"/>
</dbReference>
<feature type="compositionally biased region" description="Basic and acidic residues" evidence="1">
    <location>
        <begin position="40"/>
        <end position="58"/>
    </location>
</feature>
<proteinExistence type="predicted"/>
<gene>
    <name evidence="2" type="ordered locus">KLTH0D02024g</name>
</gene>
<name>C5DG32_LACTC</name>
<feature type="compositionally biased region" description="Polar residues" evidence="1">
    <location>
        <begin position="405"/>
        <end position="431"/>
    </location>
</feature>
<evidence type="ECO:0000313" key="3">
    <source>
        <dbReference type="Proteomes" id="UP000002036"/>
    </source>
</evidence>
<accession>C5DG32</accession>
<dbReference type="RefSeq" id="XP_002552812.1">
    <property type="nucleotide sequence ID" value="XM_002552766.1"/>
</dbReference>
<feature type="region of interest" description="Disordered" evidence="1">
    <location>
        <begin position="258"/>
        <end position="286"/>
    </location>
</feature>
<feature type="region of interest" description="Disordered" evidence="1">
    <location>
        <begin position="385"/>
        <end position="457"/>
    </location>
</feature>
<evidence type="ECO:0000313" key="2">
    <source>
        <dbReference type="EMBL" id="CAR22374.1"/>
    </source>
</evidence>
<feature type="compositionally biased region" description="Low complexity" evidence="1">
    <location>
        <begin position="61"/>
        <end position="75"/>
    </location>
</feature>
<feature type="region of interest" description="Disordered" evidence="1">
    <location>
        <begin position="299"/>
        <end position="324"/>
    </location>
</feature>
<dbReference type="AlphaFoldDB" id="C5DG32"/>
<organism evidence="2 3">
    <name type="scientific">Lachancea thermotolerans (strain ATCC 56472 / CBS 6340 / NRRL Y-8284)</name>
    <name type="common">Yeast</name>
    <name type="synonym">Kluyveromyces thermotolerans</name>
    <dbReference type="NCBI Taxonomy" id="559295"/>
    <lineage>
        <taxon>Eukaryota</taxon>
        <taxon>Fungi</taxon>
        <taxon>Dikarya</taxon>
        <taxon>Ascomycota</taxon>
        <taxon>Saccharomycotina</taxon>
        <taxon>Saccharomycetes</taxon>
        <taxon>Saccharomycetales</taxon>
        <taxon>Saccharomycetaceae</taxon>
        <taxon>Lachancea</taxon>
    </lineage>
</organism>
<dbReference type="KEGG" id="lth:KLTH0D02024g"/>
<feature type="compositionally biased region" description="Polar residues" evidence="1">
    <location>
        <begin position="439"/>
        <end position="456"/>
    </location>
</feature>
<dbReference type="HOGENOM" id="CLU_016142_1_0_1"/>
<feature type="region of interest" description="Disordered" evidence="1">
    <location>
        <begin position="497"/>
        <end position="518"/>
    </location>
</feature>
<dbReference type="Proteomes" id="UP000002036">
    <property type="component" value="Chromosome D"/>
</dbReference>
<protein>
    <submittedName>
        <fullName evidence="2">KLTH0D02024p</fullName>
    </submittedName>
</protein>
<reference evidence="2 3" key="1">
    <citation type="journal article" date="2009" name="Genome Res.">
        <title>Comparative genomics of protoploid Saccharomycetaceae.</title>
        <authorList>
            <consortium name="The Genolevures Consortium"/>
            <person name="Souciet J.-L."/>
            <person name="Dujon B."/>
            <person name="Gaillardin C."/>
            <person name="Johnston M."/>
            <person name="Baret P.V."/>
            <person name="Cliften P."/>
            <person name="Sherman D.J."/>
            <person name="Weissenbach J."/>
            <person name="Westhof E."/>
            <person name="Wincker P."/>
            <person name="Jubin C."/>
            <person name="Poulain J."/>
            <person name="Barbe V."/>
            <person name="Segurens B."/>
            <person name="Artiguenave F."/>
            <person name="Anthouard V."/>
            <person name="Vacherie B."/>
            <person name="Val M.-E."/>
            <person name="Fulton R.S."/>
            <person name="Minx P."/>
            <person name="Wilson R."/>
            <person name="Durrens P."/>
            <person name="Jean G."/>
            <person name="Marck C."/>
            <person name="Martin T."/>
            <person name="Nikolski M."/>
            <person name="Rolland T."/>
            <person name="Seret M.-L."/>
            <person name="Casaregola S."/>
            <person name="Despons L."/>
            <person name="Fairhead C."/>
            <person name="Fischer G."/>
            <person name="Lafontaine I."/>
            <person name="Leh V."/>
            <person name="Lemaire M."/>
            <person name="de Montigny J."/>
            <person name="Neuveglise C."/>
            <person name="Thierry A."/>
            <person name="Blanc-Lenfle I."/>
            <person name="Bleykasten C."/>
            <person name="Diffels J."/>
            <person name="Fritsch E."/>
            <person name="Frangeul L."/>
            <person name="Goeffon A."/>
            <person name="Jauniaux N."/>
            <person name="Kachouri-Lafond R."/>
            <person name="Payen C."/>
            <person name="Potier S."/>
            <person name="Pribylova L."/>
            <person name="Ozanne C."/>
            <person name="Richard G.-F."/>
            <person name="Sacerdot C."/>
            <person name="Straub M.-L."/>
            <person name="Talla E."/>
        </authorList>
    </citation>
    <scope>NUCLEOTIDE SEQUENCE [LARGE SCALE GENOMIC DNA]</scope>
    <source>
        <strain evidence="3">ATCC 56472 / CBS 6340 / NRRL Y-8284</strain>
    </source>
</reference>
<feature type="compositionally biased region" description="Polar residues" evidence="1">
    <location>
        <begin position="385"/>
        <end position="397"/>
    </location>
</feature>
<feature type="region of interest" description="Disordered" evidence="1">
    <location>
        <begin position="593"/>
        <end position="612"/>
    </location>
</feature>
<feature type="compositionally biased region" description="Polar residues" evidence="1">
    <location>
        <begin position="506"/>
        <end position="518"/>
    </location>
</feature>